<dbReference type="RefSeq" id="WP_046649930.1">
    <property type="nucleotide sequence ID" value="NZ_CP032788.1"/>
</dbReference>
<keyword evidence="5" id="KW-1185">Reference proteome</keyword>
<dbReference type="GeneID" id="95319885"/>
<dbReference type="EMBL" id="JAYWMA010000005">
    <property type="protein sequence ID" value="MEX3528547.1"/>
    <property type="molecule type" value="Genomic_DNA"/>
</dbReference>
<accession>A0A0M2XKV8</accession>
<keyword evidence="1" id="KW-0812">Transmembrane</keyword>
<dbReference type="Proteomes" id="UP001558353">
    <property type="component" value="Unassembled WGS sequence"/>
</dbReference>
<dbReference type="EMBL" id="JABAGA010000006">
    <property type="protein sequence ID" value="NMF09851.1"/>
    <property type="molecule type" value="Genomic_DNA"/>
</dbReference>
<evidence type="ECO:0000313" key="4">
    <source>
        <dbReference type="Proteomes" id="UP000589552"/>
    </source>
</evidence>
<dbReference type="AlphaFoldDB" id="A0A0M2XKV8"/>
<protein>
    <submittedName>
        <fullName evidence="3">Uncharacterized protein</fullName>
    </submittedName>
</protein>
<feature type="transmembrane region" description="Helical" evidence="1">
    <location>
        <begin position="171"/>
        <end position="194"/>
    </location>
</feature>
<organism evidence="3 4">
    <name type="scientific">Corynebacterium xerosis</name>
    <dbReference type="NCBI Taxonomy" id="1725"/>
    <lineage>
        <taxon>Bacteria</taxon>
        <taxon>Bacillati</taxon>
        <taxon>Actinomycetota</taxon>
        <taxon>Actinomycetes</taxon>
        <taxon>Mycobacteriales</taxon>
        <taxon>Corynebacteriaceae</taxon>
        <taxon>Corynebacterium</taxon>
    </lineage>
</organism>
<feature type="transmembrane region" description="Helical" evidence="1">
    <location>
        <begin position="135"/>
        <end position="159"/>
    </location>
</feature>
<proteinExistence type="predicted"/>
<feature type="transmembrane region" description="Helical" evidence="1">
    <location>
        <begin position="86"/>
        <end position="109"/>
    </location>
</feature>
<reference evidence="2 5" key="2">
    <citation type="journal article" date="2024" name="Fungal Genet. Biol.">
        <title>The porcine skin microbiome exhibits broad fungal antagonism.</title>
        <authorList>
            <person name="De La Cruz K.F."/>
            <person name="Townsend E.C."/>
            <person name="Alex Cheong J.Z."/>
            <person name="Salamzade R."/>
            <person name="Liu A."/>
            <person name="Sandstrom S."/>
            <person name="Davila E."/>
            <person name="Huang L."/>
            <person name="Xu K.H."/>
            <person name="Wu S.Y."/>
            <person name="Meudt J.J."/>
            <person name="Shanmuganayagam D."/>
            <person name="Gibson A.L.F."/>
            <person name="Kalan L.R."/>
        </authorList>
    </citation>
    <scope>NUCLEOTIDE SEQUENCE [LARGE SCALE GENOMIC DNA]</scope>
    <source>
        <strain evidence="2 5">LK2569</strain>
    </source>
</reference>
<name>A0A0M2XKV8_9CORY</name>
<keyword evidence="1" id="KW-1133">Transmembrane helix</keyword>
<evidence type="ECO:0000256" key="1">
    <source>
        <dbReference type="SAM" id="Phobius"/>
    </source>
</evidence>
<sequence length="199" mass="22483">MNHTPPTESGIGATDRAAQRSFLERWQARRERKFLERREITSNWFPKLRNRAARRKLVVAYLATIAALLVAGVMLTFAIIGDGGSVWWGVPWMVFTVALVITWTTLVIVTDNIDGAPMSVLDEYERARVEGLRSFAYQCFTWFGMVFSIGLVFFGTWVGSNEPDWAADVPYLTGMLFLIPFLVILSLPTAIIAWTMPDD</sequence>
<evidence type="ECO:0000313" key="5">
    <source>
        <dbReference type="Proteomes" id="UP001558353"/>
    </source>
</evidence>
<evidence type="ECO:0000313" key="3">
    <source>
        <dbReference type="EMBL" id="NMF09851.1"/>
    </source>
</evidence>
<reference evidence="2" key="3">
    <citation type="submission" date="2024-01" db="EMBL/GenBank/DDBJ databases">
        <authorList>
            <person name="De La Cruz K.F."/>
            <person name="Townsend E.C."/>
            <person name="Salamzade R."/>
            <person name="Kalan L.R."/>
        </authorList>
    </citation>
    <scope>NUCLEOTIDE SEQUENCE</scope>
    <source>
        <strain evidence="2">LK2569</strain>
    </source>
</reference>
<gene>
    <name evidence="3" type="ORF">HF852_09630</name>
    <name evidence="2" type="ORF">VVR64_05625</name>
</gene>
<evidence type="ECO:0000313" key="2">
    <source>
        <dbReference type="EMBL" id="MEX3528547.1"/>
    </source>
</evidence>
<keyword evidence="1" id="KW-0472">Membrane</keyword>
<dbReference type="OrthoDB" id="4406622at2"/>
<reference evidence="3 4" key="1">
    <citation type="submission" date="2020-04" db="EMBL/GenBank/DDBJ databases">
        <authorList>
            <person name="Hitch T.C.A."/>
            <person name="Wylensek D."/>
            <person name="Clavel T."/>
        </authorList>
    </citation>
    <scope>NUCLEOTIDE SEQUENCE [LARGE SCALE GENOMIC DNA]</scope>
    <source>
        <strain evidence="3 4">BL-383-APC-2I</strain>
    </source>
</reference>
<feature type="transmembrane region" description="Helical" evidence="1">
    <location>
        <begin position="57"/>
        <end position="80"/>
    </location>
</feature>
<comment type="caution">
    <text evidence="3">The sequence shown here is derived from an EMBL/GenBank/DDBJ whole genome shotgun (WGS) entry which is preliminary data.</text>
</comment>
<dbReference type="Proteomes" id="UP000589552">
    <property type="component" value="Unassembled WGS sequence"/>
</dbReference>